<feature type="transmembrane region" description="Helical" evidence="4">
    <location>
        <begin position="294"/>
        <end position="318"/>
    </location>
</feature>
<dbReference type="InterPro" id="IPR052524">
    <property type="entry name" value="MFS_Cyanate_Porter"/>
</dbReference>
<dbReference type="PANTHER" id="PTHR23523">
    <property type="match status" value="1"/>
</dbReference>
<dbReference type="InterPro" id="IPR036259">
    <property type="entry name" value="MFS_trans_sf"/>
</dbReference>
<dbReference type="PANTHER" id="PTHR23523:SF2">
    <property type="entry name" value="2-NITROIMIDAZOLE TRANSPORTER"/>
    <property type="match status" value="1"/>
</dbReference>
<name>A0ABS2DT15_9BURK</name>
<feature type="transmembrane region" description="Helical" evidence="4">
    <location>
        <begin position="270"/>
        <end position="288"/>
    </location>
</feature>
<keyword evidence="2 4" id="KW-1133">Transmembrane helix</keyword>
<dbReference type="Proteomes" id="UP000715095">
    <property type="component" value="Unassembled WGS sequence"/>
</dbReference>
<evidence type="ECO:0008006" key="8">
    <source>
        <dbReference type="Google" id="ProtNLM"/>
    </source>
</evidence>
<feature type="transmembrane region" description="Helical" evidence="4">
    <location>
        <begin position="162"/>
        <end position="182"/>
    </location>
</feature>
<feature type="transmembrane region" description="Helical" evidence="4">
    <location>
        <begin position="242"/>
        <end position="263"/>
    </location>
</feature>
<dbReference type="RefSeq" id="WP_205102839.1">
    <property type="nucleotide sequence ID" value="NZ_JACJJC010000010.1"/>
</dbReference>
<feature type="signal peptide" evidence="5">
    <location>
        <begin position="1"/>
        <end position="25"/>
    </location>
</feature>
<evidence type="ECO:0000313" key="6">
    <source>
        <dbReference type="EMBL" id="MBM6704277.1"/>
    </source>
</evidence>
<sequence length="395" mass="40883">MNLRRFCIFCFIAATGFVLRAPVNAFGPMADALKSALGMDAGLFGLIAGTPLLTFGVFAFLSRGLAGRSLASIAALALSGIIAGALVRSLPYSAAVFAGTVLVSAAIAQLNVILPVVIKTAFADKAQLMTGFLCTMIGISSSLGSVASVPLIEAFDAWQAPFLFWGLAALPALFSAAALVGLQHQTAPASSSASGESMTTSARRPFPWRLGFIFALQATISTVLANWLPAAMAASGASLGEGAALVALFFLATVPGSFAAAFLRSAMRRPGFPVLLFMFFTASVVLIGTTSDPALWRVFAAVAGVAQGIFITLSFTLLQTESRSADEAFRLSSRVQGAGYCLAGLAPAAAAVLIDLFARFARLGALPVVLGTVALAALLWCILFTRTLHGTKRTR</sequence>
<organism evidence="6 7">
    <name type="scientific">Sutterella massiliensis</name>
    <dbReference type="NCBI Taxonomy" id="1816689"/>
    <lineage>
        <taxon>Bacteria</taxon>
        <taxon>Pseudomonadati</taxon>
        <taxon>Pseudomonadota</taxon>
        <taxon>Betaproteobacteria</taxon>
        <taxon>Burkholderiales</taxon>
        <taxon>Sutterellaceae</taxon>
        <taxon>Sutterella</taxon>
    </lineage>
</organism>
<dbReference type="InterPro" id="IPR011701">
    <property type="entry name" value="MFS"/>
</dbReference>
<feature type="transmembrane region" description="Helical" evidence="4">
    <location>
        <begin position="96"/>
        <end position="118"/>
    </location>
</feature>
<comment type="caution">
    <text evidence="6">The sequence shown here is derived from an EMBL/GenBank/DDBJ whole genome shotgun (WGS) entry which is preliminary data.</text>
</comment>
<feature type="transmembrane region" description="Helical" evidence="4">
    <location>
        <begin position="41"/>
        <end position="61"/>
    </location>
</feature>
<feature type="transmembrane region" description="Helical" evidence="4">
    <location>
        <begin position="130"/>
        <end position="150"/>
    </location>
</feature>
<feature type="transmembrane region" description="Helical" evidence="4">
    <location>
        <begin position="339"/>
        <end position="358"/>
    </location>
</feature>
<evidence type="ECO:0000256" key="4">
    <source>
        <dbReference type="SAM" id="Phobius"/>
    </source>
</evidence>
<dbReference type="Gene3D" id="1.20.1250.20">
    <property type="entry name" value="MFS general substrate transporter like domains"/>
    <property type="match status" value="1"/>
</dbReference>
<accession>A0ABS2DT15</accession>
<feature type="transmembrane region" description="Helical" evidence="4">
    <location>
        <begin position="210"/>
        <end position="230"/>
    </location>
</feature>
<keyword evidence="5" id="KW-0732">Signal</keyword>
<keyword evidence="7" id="KW-1185">Reference proteome</keyword>
<feature type="transmembrane region" description="Helical" evidence="4">
    <location>
        <begin position="364"/>
        <end position="385"/>
    </location>
</feature>
<evidence type="ECO:0000313" key="7">
    <source>
        <dbReference type="Proteomes" id="UP000715095"/>
    </source>
</evidence>
<dbReference type="EMBL" id="JACJJC010000010">
    <property type="protein sequence ID" value="MBM6704277.1"/>
    <property type="molecule type" value="Genomic_DNA"/>
</dbReference>
<reference evidence="6 7" key="1">
    <citation type="journal article" date="2021" name="Sci. Rep.">
        <title>The distribution of antibiotic resistance genes in chicken gut microbiota commensals.</title>
        <authorList>
            <person name="Juricova H."/>
            <person name="Matiasovicova J."/>
            <person name="Kubasova T."/>
            <person name="Cejkova D."/>
            <person name="Rychlik I."/>
        </authorList>
    </citation>
    <scope>NUCLEOTIDE SEQUENCE [LARGE SCALE GENOMIC DNA]</scope>
    <source>
        <strain evidence="6 7">An829</strain>
    </source>
</reference>
<protein>
    <recommendedName>
        <fullName evidence="8">MFS transporter</fullName>
    </recommendedName>
</protein>
<proteinExistence type="predicted"/>
<keyword evidence="3 4" id="KW-0472">Membrane</keyword>
<keyword evidence="1 4" id="KW-0812">Transmembrane</keyword>
<feature type="chain" id="PRO_5046699047" description="MFS transporter" evidence="5">
    <location>
        <begin position="26"/>
        <end position="395"/>
    </location>
</feature>
<evidence type="ECO:0000256" key="3">
    <source>
        <dbReference type="ARBA" id="ARBA00023136"/>
    </source>
</evidence>
<evidence type="ECO:0000256" key="2">
    <source>
        <dbReference type="ARBA" id="ARBA00022989"/>
    </source>
</evidence>
<feature type="transmembrane region" description="Helical" evidence="4">
    <location>
        <begin position="73"/>
        <end position="90"/>
    </location>
</feature>
<evidence type="ECO:0000256" key="1">
    <source>
        <dbReference type="ARBA" id="ARBA00022692"/>
    </source>
</evidence>
<dbReference type="SUPFAM" id="SSF103473">
    <property type="entry name" value="MFS general substrate transporter"/>
    <property type="match status" value="1"/>
</dbReference>
<gene>
    <name evidence="6" type="ORF">H6A60_07250</name>
</gene>
<dbReference type="Pfam" id="PF07690">
    <property type="entry name" value="MFS_1"/>
    <property type="match status" value="1"/>
</dbReference>
<evidence type="ECO:0000256" key="5">
    <source>
        <dbReference type="SAM" id="SignalP"/>
    </source>
</evidence>